<accession>A0A813E2P1</accession>
<reference evidence="1" key="1">
    <citation type="submission" date="2021-02" db="EMBL/GenBank/DDBJ databases">
        <authorList>
            <person name="Dougan E. K."/>
            <person name="Rhodes N."/>
            <person name="Thang M."/>
            <person name="Chan C."/>
        </authorList>
    </citation>
    <scope>NUCLEOTIDE SEQUENCE</scope>
</reference>
<evidence type="ECO:0000313" key="2">
    <source>
        <dbReference type="Proteomes" id="UP000654075"/>
    </source>
</evidence>
<gene>
    <name evidence="1" type="ORF">PGLA1383_LOCUS10889</name>
</gene>
<dbReference type="AlphaFoldDB" id="A0A813E2P1"/>
<comment type="caution">
    <text evidence="1">The sequence shown here is derived from an EMBL/GenBank/DDBJ whole genome shotgun (WGS) entry which is preliminary data.</text>
</comment>
<keyword evidence="2" id="KW-1185">Reference proteome</keyword>
<organism evidence="1 2">
    <name type="scientific">Polarella glacialis</name>
    <name type="common">Dinoflagellate</name>
    <dbReference type="NCBI Taxonomy" id="89957"/>
    <lineage>
        <taxon>Eukaryota</taxon>
        <taxon>Sar</taxon>
        <taxon>Alveolata</taxon>
        <taxon>Dinophyceae</taxon>
        <taxon>Suessiales</taxon>
        <taxon>Suessiaceae</taxon>
        <taxon>Polarella</taxon>
    </lineage>
</organism>
<protein>
    <submittedName>
        <fullName evidence="1">Uncharacterized protein</fullName>
    </submittedName>
</protein>
<evidence type="ECO:0000313" key="1">
    <source>
        <dbReference type="EMBL" id="CAE8592232.1"/>
    </source>
</evidence>
<proteinExistence type="predicted"/>
<name>A0A813E2P1_POLGL</name>
<dbReference type="EMBL" id="CAJNNV010005554">
    <property type="protein sequence ID" value="CAE8592232.1"/>
    <property type="molecule type" value="Genomic_DNA"/>
</dbReference>
<dbReference type="Proteomes" id="UP000654075">
    <property type="component" value="Unassembled WGS sequence"/>
</dbReference>
<feature type="non-terminal residue" evidence="1">
    <location>
        <position position="135"/>
    </location>
</feature>
<sequence>EGKLEAEALSYQMQRGAKAKVEAKAKHVEGQMALITAEGAASGAMAASRQQEQELLRLEILKELANNPHVKVVTSLENNSGLAPENSLVAQMAQQGMEAFRMKLAEMTSSSVAKLEMGKVFSGGLVRPVPLQMKM</sequence>